<dbReference type="InterPro" id="IPR017924">
    <property type="entry name" value="RNA-binding_YhbY"/>
</dbReference>
<dbReference type="Gene3D" id="3.30.110.60">
    <property type="entry name" value="YhbY-like"/>
    <property type="match status" value="1"/>
</dbReference>
<accession>A0A0F7JXG2</accession>
<dbReference type="AlphaFoldDB" id="A0A0F7JXG2"/>
<dbReference type="PANTHER" id="PTHR40065">
    <property type="entry name" value="RNA-BINDING PROTEIN YHBY"/>
    <property type="match status" value="1"/>
</dbReference>
<dbReference type="SUPFAM" id="SSF75471">
    <property type="entry name" value="YhbY-like"/>
    <property type="match status" value="1"/>
</dbReference>
<dbReference type="Proteomes" id="UP000034410">
    <property type="component" value="Chromosome"/>
</dbReference>
<dbReference type="InterPro" id="IPR035920">
    <property type="entry name" value="YhbY-like_sf"/>
</dbReference>
<dbReference type="RefSeq" id="WP_046859287.1">
    <property type="nucleotide sequence ID" value="NZ_CP011412.1"/>
</dbReference>
<evidence type="ECO:0000313" key="4">
    <source>
        <dbReference type="EMBL" id="AKH20352.1"/>
    </source>
</evidence>
<evidence type="ECO:0000256" key="1">
    <source>
        <dbReference type="ARBA" id="ARBA00022884"/>
    </source>
</evidence>
<reference evidence="4 5" key="1">
    <citation type="journal article" date="2015" name="Genome Announc.">
        <title>Complete Genome Sequence of Sedimenticola thiotaurini Strain SIP-G1, a Polyphosphate- and Polyhydroxyalkanoate-Accumulating Sulfur-Oxidizing Gammaproteobacterium Isolated from Salt Marsh Sediments.</title>
        <authorList>
            <person name="Flood B.E."/>
            <person name="Jones D.S."/>
            <person name="Bailey J.V."/>
        </authorList>
    </citation>
    <scope>NUCLEOTIDE SEQUENCE [LARGE SCALE GENOMIC DNA]</scope>
    <source>
        <strain evidence="4 5">SIP-G1</strain>
    </source>
</reference>
<dbReference type="PROSITE" id="PS51295">
    <property type="entry name" value="CRM"/>
    <property type="match status" value="1"/>
</dbReference>
<dbReference type="GO" id="GO:0003723">
    <property type="term" value="F:RNA binding"/>
    <property type="evidence" value="ECO:0007669"/>
    <property type="project" value="UniProtKB-UniRule"/>
</dbReference>
<dbReference type="PANTHER" id="PTHR40065:SF3">
    <property type="entry name" value="RNA-BINDING PROTEIN YHBY"/>
    <property type="match status" value="1"/>
</dbReference>
<dbReference type="InterPro" id="IPR051925">
    <property type="entry name" value="RNA-binding_domain"/>
</dbReference>
<dbReference type="OrthoDB" id="9797519at2"/>
<feature type="domain" description="CRM" evidence="3">
    <location>
        <begin position="1"/>
        <end position="97"/>
    </location>
</feature>
<gene>
    <name evidence="4" type="ORF">AAY24_08315</name>
</gene>
<name>A0A0F7JXG2_9GAMM</name>
<proteinExistence type="predicted"/>
<dbReference type="EMBL" id="CP011412">
    <property type="protein sequence ID" value="AKH20352.1"/>
    <property type="molecule type" value="Genomic_DNA"/>
</dbReference>
<dbReference type="NCBIfam" id="TIGR00253">
    <property type="entry name" value="RNA_bind_YhbY"/>
    <property type="match status" value="1"/>
</dbReference>
<keyword evidence="5" id="KW-1185">Reference proteome</keyword>
<sequence>MPLTKKQIRQLKSLVHHLNPVVIIGQNGLTDAVINEIDITLNTHELVKIRLNGGDRDERQAMIDSICSRCSAELVQSIGHVAAFYRRNPDNPVISLAQD</sequence>
<dbReference type="SMART" id="SM01103">
    <property type="entry name" value="CRS1_YhbY"/>
    <property type="match status" value="1"/>
</dbReference>
<dbReference type="InterPro" id="IPR001890">
    <property type="entry name" value="RNA-binding_CRM"/>
</dbReference>
<dbReference type="KEGG" id="seds:AAY24_08315"/>
<evidence type="ECO:0000259" key="3">
    <source>
        <dbReference type="PROSITE" id="PS51295"/>
    </source>
</evidence>
<keyword evidence="1 2" id="KW-0694">RNA-binding</keyword>
<evidence type="ECO:0000256" key="2">
    <source>
        <dbReference type="PROSITE-ProRule" id="PRU00626"/>
    </source>
</evidence>
<evidence type="ECO:0000313" key="5">
    <source>
        <dbReference type="Proteomes" id="UP000034410"/>
    </source>
</evidence>
<protein>
    <recommendedName>
        <fullName evidence="3">CRM domain-containing protein</fullName>
    </recommendedName>
</protein>
<dbReference type="Pfam" id="PF01985">
    <property type="entry name" value="CRS1_YhbY"/>
    <property type="match status" value="1"/>
</dbReference>
<organism evidence="4 5">
    <name type="scientific">Sedimenticola thiotaurini</name>
    <dbReference type="NCBI Taxonomy" id="1543721"/>
    <lineage>
        <taxon>Bacteria</taxon>
        <taxon>Pseudomonadati</taxon>
        <taxon>Pseudomonadota</taxon>
        <taxon>Gammaproteobacteria</taxon>
        <taxon>Chromatiales</taxon>
        <taxon>Sedimenticolaceae</taxon>
        <taxon>Sedimenticola</taxon>
    </lineage>
</organism>